<keyword evidence="1" id="KW-0812">Transmembrane</keyword>
<proteinExistence type="predicted"/>
<dbReference type="RefSeq" id="XP_022458980.1">
    <property type="nucleotide sequence ID" value="XM_022603257.1"/>
</dbReference>
<reference evidence="2" key="1">
    <citation type="submission" date="2013-12" db="EMBL/GenBank/DDBJ databases">
        <authorList>
            <person name="Genoscope - CEA"/>
        </authorList>
    </citation>
    <scope>NUCLEOTIDE SEQUENCE</scope>
    <source>
        <strain evidence="2">CBS 1993</strain>
    </source>
</reference>
<evidence type="ECO:0000256" key="1">
    <source>
        <dbReference type="SAM" id="Phobius"/>
    </source>
</evidence>
<evidence type="ECO:0000313" key="3">
    <source>
        <dbReference type="Proteomes" id="UP000019384"/>
    </source>
</evidence>
<dbReference type="HOGENOM" id="CLU_2038428_0_0_1"/>
<keyword evidence="3" id="KW-1185">Reference proteome</keyword>
<protein>
    <submittedName>
        <fullName evidence="2">Uncharacterized protein</fullName>
    </submittedName>
</protein>
<evidence type="ECO:0000313" key="2">
    <source>
        <dbReference type="EMBL" id="CDK26984.1"/>
    </source>
</evidence>
<name>W6MKD4_9ASCO</name>
<sequence length="121" mass="12823">MICNKRIINCVDFNSLELQSLTLLLLVTTQLEVLTTLQSQLGLGLTSNTFQSQHNLLGSLGFLVENWLGLTTVTGLLTVVTTLTLGVQGSLTSLVLGHLVLGVLAASLTFAVGLSGLWNVN</sequence>
<dbReference type="EMBL" id="HG793127">
    <property type="protein sequence ID" value="CDK26984.1"/>
    <property type="molecule type" value="Genomic_DNA"/>
</dbReference>
<keyword evidence="1" id="KW-1133">Transmembrane helix</keyword>
<accession>W6MKD4</accession>
<reference evidence="2" key="2">
    <citation type="submission" date="2014-02" db="EMBL/GenBank/DDBJ databases">
        <title>Complete DNA sequence of /Kuraishia capsulata/ illustrates novel genomic features among budding yeasts (/Saccharomycotina/).</title>
        <authorList>
            <person name="Morales L."/>
            <person name="Noel B."/>
            <person name="Porcel B."/>
            <person name="Marcet-Houben M."/>
            <person name="Hullo M-F."/>
            <person name="Sacerdot C."/>
            <person name="Tekaia F."/>
            <person name="Leh-Louis V."/>
            <person name="Despons L."/>
            <person name="Khanna V."/>
            <person name="Aury J-M."/>
            <person name="Barbe V."/>
            <person name="Couloux A."/>
            <person name="Labadie K."/>
            <person name="Pelletier E."/>
            <person name="Souciet J-L."/>
            <person name="Boekhout T."/>
            <person name="Gabaldon T."/>
            <person name="Wincker P."/>
            <person name="Dujon B."/>
        </authorList>
    </citation>
    <scope>NUCLEOTIDE SEQUENCE</scope>
    <source>
        <strain evidence="2">CBS 1993</strain>
    </source>
</reference>
<feature type="transmembrane region" description="Helical" evidence="1">
    <location>
        <begin position="67"/>
        <end position="87"/>
    </location>
</feature>
<feature type="transmembrane region" description="Helical" evidence="1">
    <location>
        <begin position="94"/>
        <end position="118"/>
    </location>
</feature>
<gene>
    <name evidence="2" type="ORF">KUCA_T00002961001</name>
</gene>
<organism evidence="2 3">
    <name type="scientific">Kuraishia capsulata CBS 1993</name>
    <dbReference type="NCBI Taxonomy" id="1382522"/>
    <lineage>
        <taxon>Eukaryota</taxon>
        <taxon>Fungi</taxon>
        <taxon>Dikarya</taxon>
        <taxon>Ascomycota</taxon>
        <taxon>Saccharomycotina</taxon>
        <taxon>Pichiomycetes</taxon>
        <taxon>Pichiales</taxon>
        <taxon>Pichiaceae</taxon>
        <taxon>Kuraishia</taxon>
    </lineage>
</organism>
<keyword evidence="1" id="KW-0472">Membrane</keyword>
<dbReference type="GeneID" id="34520368"/>
<dbReference type="Proteomes" id="UP000019384">
    <property type="component" value="Unassembled WGS sequence"/>
</dbReference>
<dbReference type="AlphaFoldDB" id="W6MKD4"/>